<evidence type="ECO:0000313" key="2">
    <source>
        <dbReference type="EMBL" id="EYB83037.1"/>
    </source>
</evidence>
<sequence length="107" mass="11933">MDISTATKIFVREMCTGVEEDPLYQMILLRSKTKDEFVSIMEKKGMFDTAAIERFCVPGPGGINVEVSDEVVASWKDETVFQINITKGVCRLESAVSKRPSKSPKIV</sequence>
<evidence type="ECO:0000259" key="1">
    <source>
        <dbReference type="Pfam" id="PF25416"/>
    </source>
</evidence>
<feature type="domain" description="GRHL1/CP2 C-terminal" evidence="1">
    <location>
        <begin position="19"/>
        <end position="87"/>
    </location>
</feature>
<dbReference type="EMBL" id="JARK01001680">
    <property type="protein sequence ID" value="EYB83037.1"/>
    <property type="molecule type" value="Genomic_DNA"/>
</dbReference>
<organism evidence="2 3">
    <name type="scientific">Ancylostoma ceylanicum</name>
    <dbReference type="NCBI Taxonomy" id="53326"/>
    <lineage>
        <taxon>Eukaryota</taxon>
        <taxon>Metazoa</taxon>
        <taxon>Ecdysozoa</taxon>
        <taxon>Nematoda</taxon>
        <taxon>Chromadorea</taxon>
        <taxon>Rhabditida</taxon>
        <taxon>Rhabditina</taxon>
        <taxon>Rhabditomorpha</taxon>
        <taxon>Strongyloidea</taxon>
        <taxon>Ancylostomatidae</taxon>
        <taxon>Ancylostomatinae</taxon>
        <taxon>Ancylostoma</taxon>
    </lineage>
</organism>
<name>A0A016RYB4_9BILA</name>
<accession>A0A016RYB4</accession>
<dbReference type="AlphaFoldDB" id="A0A016RYB4"/>
<dbReference type="InterPro" id="IPR057520">
    <property type="entry name" value="GRHL1/CP2_C"/>
</dbReference>
<dbReference type="OrthoDB" id="5874937at2759"/>
<protein>
    <recommendedName>
        <fullName evidence="1">GRHL1/CP2 C-terminal domain-containing protein</fullName>
    </recommendedName>
</protein>
<dbReference type="Pfam" id="PF25416">
    <property type="entry name" value="GRHL1_C"/>
    <property type="match status" value="1"/>
</dbReference>
<keyword evidence="3" id="KW-1185">Reference proteome</keyword>
<reference evidence="3" key="1">
    <citation type="journal article" date="2015" name="Nat. Genet.">
        <title>The genome and transcriptome of the zoonotic hookworm Ancylostoma ceylanicum identify infection-specific gene families.</title>
        <authorList>
            <person name="Schwarz E.M."/>
            <person name="Hu Y."/>
            <person name="Antoshechkin I."/>
            <person name="Miller M.M."/>
            <person name="Sternberg P.W."/>
            <person name="Aroian R.V."/>
        </authorList>
    </citation>
    <scope>NUCLEOTIDE SEQUENCE</scope>
    <source>
        <strain evidence="3">HY135</strain>
    </source>
</reference>
<dbReference type="Proteomes" id="UP000024635">
    <property type="component" value="Unassembled WGS sequence"/>
</dbReference>
<gene>
    <name evidence="2" type="primary">Acey_s0344.g3073</name>
    <name evidence="2" type="ORF">Y032_0344g3073</name>
</gene>
<evidence type="ECO:0000313" key="3">
    <source>
        <dbReference type="Proteomes" id="UP000024635"/>
    </source>
</evidence>
<proteinExistence type="predicted"/>
<comment type="caution">
    <text evidence="2">The sequence shown here is derived from an EMBL/GenBank/DDBJ whole genome shotgun (WGS) entry which is preliminary data.</text>
</comment>